<dbReference type="Pfam" id="PF03861">
    <property type="entry name" value="ANTAR"/>
    <property type="match status" value="1"/>
</dbReference>
<dbReference type="InterPro" id="IPR003018">
    <property type="entry name" value="GAF"/>
</dbReference>
<dbReference type="SMART" id="SM00065">
    <property type="entry name" value="GAF"/>
    <property type="match status" value="1"/>
</dbReference>
<dbReference type="SMART" id="SM01012">
    <property type="entry name" value="ANTAR"/>
    <property type="match status" value="1"/>
</dbReference>
<evidence type="ECO:0000256" key="1">
    <source>
        <dbReference type="ARBA" id="ARBA00023015"/>
    </source>
</evidence>
<organism evidence="4 5">
    <name type="scientific">Rhodococcoides corynebacterioides</name>
    <dbReference type="NCBI Taxonomy" id="53972"/>
    <lineage>
        <taxon>Bacteria</taxon>
        <taxon>Bacillati</taxon>
        <taxon>Actinomycetota</taxon>
        <taxon>Actinomycetes</taxon>
        <taxon>Mycobacteriales</taxon>
        <taxon>Nocardiaceae</taxon>
        <taxon>Rhodococcoides</taxon>
    </lineage>
</organism>
<evidence type="ECO:0000256" key="2">
    <source>
        <dbReference type="ARBA" id="ARBA00023163"/>
    </source>
</evidence>
<dbReference type="PROSITE" id="PS50921">
    <property type="entry name" value="ANTAR"/>
    <property type="match status" value="1"/>
</dbReference>
<comment type="caution">
    <text evidence="4">The sequence shown here is derived from an EMBL/GenBank/DDBJ whole genome shotgun (WGS) entry which is preliminary data.</text>
</comment>
<evidence type="ECO:0000313" key="4">
    <source>
        <dbReference type="EMBL" id="MBM7413336.1"/>
    </source>
</evidence>
<feature type="domain" description="ANTAR" evidence="3">
    <location>
        <begin position="194"/>
        <end position="255"/>
    </location>
</feature>
<evidence type="ECO:0000313" key="5">
    <source>
        <dbReference type="Proteomes" id="UP000703038"/>
    </source>
</evidence>
<dbReference type="Proteomes" id="UP000703038">
    <property type="component" value="Unassembled WGS sequence"/>
</dbReference>
<accession>A0ABS2KMX9</accession>
<gene>
    <name evidence="4" type="ORF">JOE42_000069</name>
</gene>
<dbReference type="InterPro" id="IPR029016">
    <property type="entry name" value="GAF-like_dom_sf"/>
</dbReference>
<dbReference type="Gene3D" id="1.10.10.10">
    <property type="entry name" value="Winged helix-like DNA-binding domain superfamily/Winged helix DNA-binding domain"/>
    <property type="match status" value="1"/>
</dbReference>
<dbReference type="InterPro" id="IPR005561">
    <property type="entry name" value="ANTAR"/>
</dbReference>
<dbReference type="EMBL" id="JAFBBK010000001">
    <property type="protein sequence ID" value="MBM7413336.1"/>
    <property type="molecule type" value="Genomic_DNA"/>
</dbReference>
<dbReference type="Gene3D" id="3.30.450.40">
    <property type="match status" value="1"/>
</dbReference>
<evidence type="ECO:0000259" key="3">
    <source>
        <dbReference type="PROSITE" id="PS50921"/>
    </source>
</evidence>
<dbReference type="SUPFAM" id="SSF55781">
    <property type="entry name" value="GAF domain-like"/>
    <property type="match status" value="1"/>
</dbReference>
<keyword evidence="1" id="KW-0805">Transcription regulation</keyword>
<name>A0ABS2KMX9_9NOCA</name>
<keyword evidence="5" id="KW-1185">Reference proteome</keyword>
<dbReference type="InterPro" id="IPR036388">
    <property type="entry name" value="WH-like_DNA-bd_sf"/>
</dbReference>
<proteinExistence type="predicted"/>
<reference evidence="4 5" key="1">
    <citation type="submission" date="2021-01" db="EMBL/GenBank/DDBJ databases">
        <title>Genomics of switchgrass bacterial isolates.</title>
        <authorList>
            <person name="Shade A."/>
        </authorList>
    </citation>
    <scope>NUCLEOTIDE SEQUENCE [LARGE SCALE GENOMIC DNA]</scope>
    <source>
        <strain evidence="4 5">PvP111</strain>
    </source>
</reference>
<sequence>MAGNEDGYPVLVTIEDANGGYPEENSGVDDALDAVAARAGELNALLDGIADVDASLERLAVGVTDAIDDADAAGVTEIKRRGPRTAAATDPMVTWIDDIQYASGEGPCLEAATTRDIVRVNSEQARSKYPTFFARQAESGMRSFLSAPLTVDGTHVGALNLYSHDDHGFDRLDAAALRIYVIAAESALQATARVGALQGTVDGYVKAMQTRAAIEQCKGIIQFALGVSEEKAFDLLKWRSQDSNVPVRALCEQLLRDSAGVVWTDEAERDRFGRLLMTVHTRVGN</sequence>
<keyword evidence="2" id="KW-0804">Transcription</keyword>
<dbReference type="RefSeq" id="WP_204865943.1">
    <property type="nucleotide sequence ID" value="NZ_JAFBBK010000001.1"/>
</dbReference>
<protein>
    <submittedName>
        <fullName evidence="4">Transcriptional regulator with GAF, ATPase, and Fis domain</fullName>
    </submittedName>
</protein>
<dbReference type="Pfam" id="PF13185">
    <property type="entry name" value="GAF_2"/>
    <property type="match status" value="1"/>
</dbReference>